<feature type="domain" description="ABC-2 type transporter transmembrane" evidence="8">
    <location>
        <begin position="33"/>
        <end position="242"/>
    </location>
</feature>
<dbReference type="PANTHER" id="PTHR48041">
    <property type="entry name" value="ABC TRANSPORTER G FAMILY MEMBER 28"/>
    <property type="match status" value="1"/>
</dbReference>
<feature type="transmembrane region" description="Helical" evidence="7">
    <location>
        <begin position="126"/>
        <end position="153"/>
    </location>
</feature>
<evidence type="ECO:0000259" key="8">
    <source>
        <dbReference type="Pfam" id="PF01061"/>
    </source>
</evidence>
<dbReference type="GO" id="GO:0140359">
    <property type="term" value="F:ABC-type transporter activity"/>
    <property type="evidence" value="ECO:0007669"/>
    <property type="project" value="InterPro"/>
</dbReference>
<evidence type="ECO:0000256" key="4">
    <source>
        <dbReference type="ARBA" id="ARBA00022989"/>
    </source>
</evidence>
<dbReference type="OrthoDB" id="66620at2759"/>
<keyword evidence="4 7" id="KW-1133">Transmembrane helix</keyword>
<gene>
    <name evidence="9" type="ORF">NMOB1V02_LOCUS51</name>
</gene>
<feature type="region of interest" description="Disordered" evidence="6">
    <location>
        <begin position="366"/>
        <end position="390"/>
    </location>
</feature>
<evidence type="ECO:0000256" key="2">
    <source>
        <dbReference type="ARBA" id="ARBA00022448"/>
    </source>
</evidence>
<dbReference type="EMBL" id="CAJPEX010000003">
    <property type="protein sequence ID" value="CAG0912254.1"/>
    <property type="molecule type" value="Genomic_DNA"/>
</dbReference>
<evidence type="ECO:0000256" key="7">
    <source>
        <dbReference type="SAM" id="Phobius"/>
    </source>
</evidence>
<evidence type="ECO:0000256" key="5">
    <source>
        <dbReference type="ARBA" id="ARBA00023136"/>
    </source>
</evidence>
<reference evidence="9" key="1">
    <citation type="submission" date="2020-11" db="EMBL/GenBank/DDBJ databases">
        <authorList>
            <person name="Tran Van P."/>
        </authorList>
    </citation>
    <scope>NUCLEOTIDE SEQUENCE</scope>
</reference>
<feature type="transmembrane region" description="Helical" evidence="7">
    <location>
        <begin position="193"/>
        <end position="214"/>
    </location>
</feature>
<keyword evidence="10" id="KW-1185">Reference proteome</keyword>
<evidence type="ECO:0000256" key="6">
    <source>
        <dbReference type="SAM" id="MobiDB-lite"/>
    </source>
</evidence>
<dbReference type="InterPro" id="IPR050352">
    <property type="entry name" value="ABCG_transporters"/>
</dbReference>
<name>A0A7R9BCZ7_9CRUS</name>
<proteinExistence type="predicted"/>
<sequence length="390" mass="44481">MNISDLFPGEDVSWQLDREKDEFQPGSGSYFKQLRILSRRAFLLIIRDKILLWTRLGAHVFIGIVLGLMFQGIGNNAERAYNNAACLYFNHVVLIFAAMMATVLTIPMELPVIVREHMNCWYSVKMYFLTQTLIDVPFQVFFTIIYQCITYFLTGQPPVFESFALVSLLAIVLSIAAQSVGVAVGASIDPQTAVFIGPILTVPMLLFCGFLISIKNMPTYMQWIPYITYLKYAYEGTMAIIYQKGRGDLDCEQPYCHFKSPEVFMEELDLTEAVYWPNLAILTLFAVSMDMGHAFGIVFFGGVFTTEINSRDFRRGYAFRPRQDVEVEHRSWRMDKVATREDRTQAPPKNFQLCPAVWRALQFPGAKRPQLGPRTFTSPAAPEHAEPCDR</sequence>
<feature type="transmembrane region" description="Helical" evidence="7">
    <location>
        <begin position="93"/>
        <end position="114"/>
    </location>
</feature>
<dbReference type="InterPro" id="IPR013525">
    <property type="entry name" value="ABC2_TM"/>
</dbReference>
<keyword evidence="3 7" id="KW-0812">Transmembrane</keyword>
<dbReference type="PANTHER" id="PTHR48041:SF78">
    <property type="entry name" value="ABC TRANSPORTER EXPRESSED IN TRACHEA, ISOFORM A"/>
    <property type="match status" value="1"/>
</dbReference>
<keyword evidence="5 7" id="KW-0472">Membrane</keyword>
<feature type="transmembrane region" description="Helical" evidence="7">
    <location>
        <begin position="50"/>
        <end position="73"/>
    </location>
</feature>
<dbReference type="AlphaFoldDB" id="A0A7R9BCZ7"/>
<evidence type="ECO:0000256" key="3">
    <source>
        <dbReference type="ARBA" id="ARBA00022692"/>
    </source>
</evidence>
<evidence type="ECO:0000313" key="10">
    <source>
        <dbReference type="Proteomes" id="UP000678499"/>
    </source>
</evidence>
<comment type="subcellular location">
    <subcellularLocation>
        <location evidence="1">Membrane</location>
        <topology evidence="1">Multi-pass membrane protein</topology>
    </subcellularLocation>
</comment>
<accession>A0A7R9BCZ7</accession>
<dbReference type="Proteomes" id="UP000678499">
    <property type="component" value="Unassembled WGS sequence"/>
</dbReference>
<feature type="transmembrane region" description="Helical" evidence="7">
    <location>
        <begin position="279"/>
        <end position="305"/>
    </location>
</feature>
<evidence type="ECO:0000313" key="9">
    <source>
        <dbReference type="EMBL" id="CAD7272102.1"/>
    </source>
</evidence>
<dbReference type="Pfam" id="PF01061">
    <property type="entry name" value="ABC2_membrane"/>
    <property type="match status" value="1"/>
</dbReference>
<dbReference type="GO" id="GO:0005886">
    <property type="term" value="C:plasma membrane"/>
    <property type="evidence" value="ECO:0007669"/>
    <property type="project" value="TreeGrafter"/>
</dbReference>
<keyword evidence="2" id="KW-0813">Transport</keyword>
<protein>
    <recommendedName>
        <fullName evidence="8">ABC-2 type transporter transmembrane domain-containing protein</fullName>
    </recommendedName>
</protein>
<evidence type="ECO:0000256" key="1">
    <source>
        <dbReference type="ARBA" id="ARBA00004141"/>
    </source>
</evidence>
<feature type="transmembrane region" description="Helical" evidence="7">
    <location>
        <begin position="165"/>
        <end position="186"/>
    </location>
</feature>
<organism evidence="9">
    <name type="scientific">Notodromas monacha</name>
    <dbReference type="NCBI Taxonomy" id="399045"/>
    <lineage>
        <taxon>Eukaryota</taxon>
        <taxon>Metazoa</taxon>
        <taxon>Ecdysozoa</taxon>
        <taxon>Arthropoda</taxon>
        <taxon>Crustacea</taxon>
        <taxon>Oligostraca</taxon>
        <taxon>Ostracoda</taxon>
        <taxon>Podocopa</taxon>
        <taxon>Podocopida</taxon>
        <taxon>Cypridocopina</taxon>
        <taxon>Cypridoidea</taxon>
        <taxon>Cyprididae</taxon>
        <taxon>Notodromas</taxon>
    </lineage>
</organism>
<dbReference type="EMBL" id="OA882040">
    <property type="protein sequence ID" value="CAD7272102.1"/>
    <property type="molecule type" value="Genomic_DNA"/>
</dbReference>